<dbReference type="HOGENOM" id="CLU_2612563_0_0_1"/>
<dbReference type="EMBL" id="KN825424">
    <property type="protein sequence ID" value="KIK91131.1"/>
    <property type="molecule type" value="Genomic_DNA"/>
</dbReference>
<dbReference type="AlphaFoldDB" id="A0A0D0DSI8"/>
<feature type="non-terminal residue" evidence="1">
    <location>
        <position position="1"/>
    </location>
</feature>
<dbReference type="Proteomes" id="UP000054538">
    <property type="component" value="Unassembled WGS sequence"/>
</dbReference>
<sequence>NRLFLLEFLSHEIPPGLIISHPFYLSFPLFQPFNTRGGLCIFSVVSLIHPEVIYWRSECSLAQSIGMVEILRPVVDAIA</sequence>
<accession>A0A0D0DSI8</accession>
<organism evidence="1 2">
    <name type="scientific">Paxillus rubicundulus Ve08.2h10</name>
    <dbReference type="NCBI Taxonomy" id="930991"/>
    <lineage>
        <taxon>Eukaryota</taxon>
        <taxon>Fungi</taxon>
        <taxon>Dikarya</taxon>
        <taxon>Basidiomycota</taxon>
        <taxon>Agaricomycotina</taxon>
        <taxon>Agaricomycetes</taxon>
        <taxon>Agaricomycetidae</taxon>
        <taxon>Boletales</taxon>
        <taxon>Paxilineae</taxon>
        <taxon>Paxillaceae</taxon>
        <taxon>Paxillus</taxon>
    </lineage>
</organism>
<protein>
    <submittedName>
        <fullName evidence="1">Uncharacterized protein</fullName>
    </submittedName>
</protein>
<proteinExistence type="predicted"/>
<name>A0A0D0DSI8_9AGAM</name>
<keyword evidence="2" id="KW-1185">Reference proteome</keyword>
<evidence type="ECO:0000313" key="1">
    <source>
        <dbReference type="EMBL" id="KIK91131.1"/>
    </source>
</evidence>
<gene>
    <name evidence="1" type="ORF">PAXRUDRAFT_647789</name>
</gene>
<reference evidence="1 2" key="1">
    <citation type="submission" date="2014-04" db="EMBL/GenBank/DDBJ databases">
        <authorList>
            <consortium name="DOE Joint Genome Institute"/>
            <person name="Kuo A."/>
            <person name="Kohler A."/>
            <person name="Jargeat P."/>
            <person name="Nagy L.G."/>
            <person name="Floudas D."/>
            <person name="Copeland A."/>
            <person name="Barry K.W."/>
            <person name="Cichocki N."/>
            <person name="Veneault-Fourrey C."/>
            <person name="LaButti K."/>
            <person name="Lindquist E.A."/>
            <person name="Lipzen A."/>
            <person name="Lundell T."/>
            <person name="Morin E."/>
            <person name="Murat C."/>
            <person name="Sun H."/>
            <person name="Tunlid A."/>
            <person name="Henrissat B."/>
            <person name="Grigoriev I.V."/>
            <person name="Hibbett D.S."/>
            <person name="Martin F."/>
            <person name="Nordberg H.P."/>
            <person name="Cantor M.N."/>
            <person name="Hua S.X."/>
        </authorList>
    </citation>
    <scope>NUCLEOTIDE SEQUENCE [LARGE SCALE GENOMIC DNA]</scope>
    <source>
        <strain evidence="1 2">Ve08.2h10</strain>
    </source>
</reference>
<reference evidence="2" key="2">
    <citation type="submission" date="2015-01" db="EMBL/GenBank/DDBJ databases">
        <title>Evolutionary Origins and Diversification of the Mycorrhizal Mutualists.</title>
        <authorList>
            <consortium name="DOE Joint Genome Institute"/>
            <consortium name="Mycorrhizal Genomics Consortium"/>
            <person name="Kohler A."/>
            <person name="Kuo A."/>
            <person name="Nagy L.G."/>
            <person name="Floudas D."/>
            <person name="Copeland A."/>
            <person name="Barry K.W."/>
            <person name="Cichocki N."/>
            <person name="Veneault-Fourrey C."/>
            <person name="LaButti K."/>
            <person name="Lindquist E.A."/>
            <person name="Lipzen A."/>
            <person name="Lundell T."/>
            <person name="Morin E."/>
            <person name="Murat C."/>
            <person name="Riley R."/>
            <person name="Ohm R."/>
            <person name="Sun H."/>
            <person name="Tunlid A."/>
            <person name="Henrissat B."/>
            <person name="Grigoriev I.V."/>
            <person name="Hibbett D.S."/>
            <person name="Martin F."/>
        </authorList>
    </citation>
    <scope>NUCLEOTIDE SEQUENCE [LARGE SCALE GENOMIC DNA]</scope>
    <source>
        <strain evidence="2">Ve08.2h10</strain>
    </source>
</reference>
<dbReference type="InParanoid" id="A0A0D0DSI8"/>
<evidence type="ECO:0000313" key="2">
    <source>
        <dbReference type="Proteomes" id="UP000054538"/>
    </source>
</evidence>